<dbReference type="Proteomes" id="UP000314294">
    <property type="component" value="Unassembled WGS sequence"/>
</dbReference>
<feature type="chain" id="PRO_5021412912" description="Secreted protein" evidence="1">
    <location>
        <begin position="25"/>
        <end position="62"/>
    </location>
</feature>
<evidence type="ECO:0000256" key="1">
    <source>
        <dbReference type="SAM" id="SignalP"/>
    </source>
</evidence>
<accession>A0A4Z2FNA7</accession>
<sequence>MKQDSSGVDRVLVLFVFWCSTCCPSDYESTPVLMRYHQLQAAAAKAQGPPGDGKGINMEHIH</sequence>
<protein>
    <recommendedName>
        <fullName evidence="4">Secreted protein</fullName>
    </recommendedName>
</protein>
<dbReference type="EMBL" id="SRLO01001023">
    <property type="protein sequence ID" value="TNN42619.1"/>
    <property type="molecule type" value="Genomic_DNA"/>
</dbReference>
<name>A0A4Z2FNA7_9TELE</name>
<comment type="caution">
    <text evidence="2">The sequence shown here is derived from an EMBL/GenBank/DDBJ whole genome shotgun (WGS) entry which is preliminary data.</text>
</comment>
<reference evidence="2 3" key="1">
    <citation type="submission" date="2019-03" db="EMBL/GenBank/DDBJ databases">
        <title>First draft genome of Liparis tanakae, snailfish: a comprehensive survey of snailfish specific genes.</title>
        <authorList>
            <person name="Kim W."/>
            <person name="Song I."/>
            <person name="Jeong J.-H."/>
            <person name="Kim D."/>
            <person name="Kim S."/>
            <person name="Ryu S."/>
            <person name="Song J.Y."/>
            <person name="Lee S.K."/>
        </authorList>
    </citation>
    <scope>NUCLEOTIDE SEQUENCE [LARGE SCALE GENOMIC DNA]</scope>
    <source>
        <tissue evidence="2">Muscle</tissue>
    </source>
</reference>
<evidence type="ECO:0000313" key="2">
    <source>
        <dbReference type="EMBL" id="TNN42619.1"/>
    </source>
</evidence>
<proteinExistence type="predicted"/>
<organism evidence="2 3">
    <name type="scientific">Liparis tanakae</name>
    <name type="common">Tanaka's snailfish</name>
    <dbReference type="NCBI Taxonomy" id="230148"/>
    <lineage>
        <taxon>Eukaryota</taxon>
        <taxon>Metazoa</taxon>
        <taxon>Chordata</taxon>
        <taxon>Craniata</taxon>
        <taxon>Vertebrata</taxon>
        <taxon>Euteleostomi</taxon>
        <taxon>Actinopterygii</taxon>
        <taxon>Neopterygii</taxon>
        <taxon>Teleostei</taxon>
        <taxon>Neoteleostei</taxon>
        <taxon>Acanthomorphata</taxon>
        <taxon>Eupercaria</taxon>
        <taxon>Perciformes</taxon>
        <taxon>Cottioidei</taxon>
        <taxon>Cottales</taxon>
        <taxon>Liparidae</taxon>
        <taxon>Liparis</taxon>
    </lineage>
</organism>
<gene>
    <name evidence="2" type="ORF">EYF80_047174</name>
</gene>
<feature type="signal peptide" evidence="1">
    <location>
        <begin position="1"/>
        <end position="24"/>
    </location>
</feature>
<evidence type="ECO:0000313" key="3">
    <source>
        <dbReference type="Proteomes" id="UP000314294"/>
    </source>
</evidence>
<keyword evidence="3" id="KW-1185">Reference proteome</keyword>
<keyword evidence="1" id="KW-0732">Signal</keyword>
<dbReference type="AlphaFoldDB" id="A0A4Z2FNA7"/>
<evidence type="ECO:0008006" key="4">
    <source>
        <dbReference type="Google" id="ProtNLM"/>
    </source>
</evidence>